<organism evidence="3 4">
    <name type="scientific">Halocaridina rubra</name>
    <name type="common">Hawaiian red shrimp</name>
    <dbReference type="NCBI Taxonomy" id="373956"/>
    <lineage>
        <taxon>Eukaryota</taxon>
        <taxon>Metazoa</taxon>
        <taxon>Ecdysozoa</taxon>
        <taxon>Arthropoda</taxon>
        <taxon>Crustacea</taxon>
        <taxon>Multicrustacea</taxon>
        <taxon>Malacostraca</taxon>
        <taxon>Eumalacostraca</taxon>
        <taxon>Eucarida</taxon>
        <taxon>Decapoda</taxon>
        <taxon>Pleocyemata</taxon>
        <taxon>Caridea</taxon>
        <taxon>Atyoidea</taxon>
        <taxon>Atyidae</taxon>
        <taxon>Halocaridina</taxon>
    </lineage>
</organism>
<dbReference type="GO" id="GO:0098793">
    <property type="term" value="C:presynapse"/>
    <property type="evidence" value="ECO:0007669"/>
    <property type="project" value="GOC"/>
</dbReference>
<dbReference type="SUPFAM" id="SSF49562">
    <property type="entry name" value="C2 domain (Calcium/lipid-binding domain, CaLB)"/>
    <property type="match status" value="1"/>
</dbReference>
<evidence type="ECO:0000259" key="2">
    <source>
        <dbReference type="PROSITE" id="PS50004"/>
    </source>
</evidence>
<feature type="domain" description="C2" evidence="2">
    <location>
        <begin position="1"/>
        <end position="104"/>
    </location>
</feature>
<dbReference type="PROSITE" id="PS50004">
    <property type="entry name" value="C2"/>
    <property type="match status" value="1"/>
</dbReference>
<accession>A0AAN8X1I6</accession>
<protein>
    <submittedName>
        <fullName evidence="3">Double C2-like domain-containing protein beta</fullName>
    </submittedName>
</protein>
<dbReference type="Proteomes" id="UP001381693">
    <property type="component" value="Unassembled WGS sequence"/>
</dbReference>
<keyword evidence="4" id="KW-1185">Reference proteome</keyword>
<dbReference type="Pfam" id="PF00168">
    <property type="entry name" value="C2"/>
    <property type="match status" value="1"/>
</dbReference>
<dbReference type="GO" id="GO:0046872">
    <property type="term" value="F:metal ion binding"/>
    <property type="evidence" value="ECO:0007669"/>
    <property type="project" value="UniProtKB-KW"/>
</dbReference>
<evidence type="ECO:0000256" key="1">
    <source>
        <dbReference type="ARBA" id="ARBA00022723"/>
    </source>
</evidence>
<dbReference type="InterPro" id="IPR035892">
    <property type="entry name" value="C2_domain_sf"/>
</dbReference>
<sequence length="104" mass="11847">NLKTSESSGRLADPYVKLHLLPGASKSNKLRTRTMPKTVNPEFNETLTYYGISDQDMARKTLRLMLLGETCTFPRWTKTEIYFLLLTLGSCSYPFTHASNRPIT</sequence>
<reference evidence="3 4" key="1">
    <citation type="submission" date="2023-11" db="EMBL/GenBank/DDBJ databases">
        <title>Halocaridina rubra genome assembly.</title>
        <authorList>
            <person name="Smith C."/>
        </authorList>
    </citation>
    <scope>NUCLEOTIDE SEQUENCE [LARGE SCALE GENOMIC DNA]</scope>
    <source>
        <strain evidence="3">EP-1</strain>
        <tissue evidence="3">Whole</tissue>
    </source>
</reference>
<dbReference type="Gene3D" id="2.60.40.150">
    <property type="entry name" value="C2 domain"/>
    <property type="match status" value="1"/>
</dbReference>
<keyword evidence="1" id="KW-0479">Metal-binding</keyword>
<dbReference type="PANTHER" id="PTHR45729">
    <property type="entry name" value="RABPHILIN, ISOFORM A"/>
    <property type="match status" value="1"/>
</dbReference>
<comment type="caution">
    <text evidence="3">The sequence shown here is derived from an EMBL/GenBank/DDBJ whole genome shotgun (WGS) entry which is preliminary data.</text>
</comment>
<dbReference type="GO" id="GO:0061669">
    <property type="term" value="P:spontaneous neurotransmitter secretion"/>
    <property type="evidence" value="ECO:0007669"/>
    <property type="project" value="TreeGrafter"/>
</dbReference>
<dbReference type="InterPro" id="IPR043566">
    <property type="entry name" value="Rabphilin/DOC2/Noc2"/>
</dbReference>
<feature type="non-terminal residue" evidence="3">
    <location>
        <position position="1"/>
    </location>
</feature>
<dbReference type="InterPro" id="IPR000008">
    <property type="entry name" value="C2_dom"/>
</dbReference>
<dbReference type="GO" id="GO:0006887">
    <property type="term" value="P:exocytosis"/>
    <property type="evidence" value="ECO:0007669"/>
    <property type="project" value="TreeGrafter"/>
</dbReference>
<gene>
    <name evidence="3" type="primary">DOC2B_1</name>
    <name evidence="3" type="ORF">SK128_012490</name>
</gene>
<proteinExistence type="predicted"/>
<dbReference type="AlphaFoldDB" id="A0AAN8X1I6"/>
<dbReference type="PANTHER" id="PTHR45729:SF6">
    <property type="entry name" value="RABPHILIN, ISOFORM A"/>
    <property type="match status" value="1"/>
</dbReference>
<evidence type="ECO:0000313" key="3">
    <source>
        <dbReference type="EMBL" id="KAK7074456.1"/>
    </source>
</evidence>
<evidence type="ECO:0000313" key="4">
    <source>
        <dbReference type="Proteomes" id="UP001381693"/>
    </source>
</evidence>
<dbReference type="GO" id="GO:0017158">
    <property type="term" value="P:regulation of calcium ion-dependent exocytosis"/>
    <property type="evidence" value="ECO:0007669"/>
    <property type="project" value="TreeGrafter"/>
</dbReference>
<dbReference type="EMBL" id="JAXCGZ010011587">
    <property type="protein sequence ID" value="KAK7074456.1"/>
    <property type="molecule type" value="Genomic_DNA"/>
</dbReference>
<name>A0AAN8X1I6_HALRR</name>